<name>A0A409XWU3_9AGAR</name>
<evidence type="ECO:0000256" key="6">
    <source>
        <dbReference type="PROSITE-ProRule" id="PRU00505"/>
    </source>
</evidence>
<evidence type="ECO:0000313" key="9">
    <source>
        <dbReference type="EMBL" id="PPQ95203.1"/>
    </source>
</evidence>
<dbReference type="Pfam" id="PF01285">
    <property type="entry name" value="TEA"/>
    <property type="match status" value="1"/>
</dbReference>
<feature type="DNA-binding region" description="TEA" evidence="6">
    <location>
        <begin position="61"/>
        <end position="137"/>
    </location>
</feature>
<keyword evidence="10" id="KW-1185">Reference proteome</keyword>
<dbReference type="GO" id="GO:0005667">
    <property type="term" value="C:transcription regulator complex"/>
    <property type="evidence" value="ECO:0007669"/>
    <property type="project" value="TreeGrafter"/>
</dbReference>
<gene>
    <name evidence="9" type="ORF">CVT26_014894</name>
</gene>
<feature type="compositionally biased region" description="Pro residues" evidence="7">
    <location>
        <begin position="169"/>
        <end position="181"/>
    </location>
</feature>
<dbReference type="PANTHER" id="PTHR11834:SF0">
    <property type="entry name" value="PROTEIN SCALLOPED"/>
    <property type="match status" value="1"/>
</dbReference>
<evidence type="ECO:0000256" key="7">
    <source>
        <dbReference type="SAM" id="MobiDB-lite"/>
    </source>
</evidence>
<accession>A0A409XWU3</accession>
<dbReference type="GO" id="GO:0005634">
    <property type="term" value="C:nucleus"/>
    <property type="evidence" value="ECO:0007669"/>
    <property type="project" value="UniProtKB-SubCell"/>
</dbReference>
<dbReference type="EMBL" id="NHYE01001431">
    <property type="protein sequence ID" value="PPQ95203.1"/>
    <property type="molecule type" value="Genomic_DNA"/>
</dbReference>
<dbReference type="InterPro" id="IPR000818">
    <property type="entry name" value="TEA/ATTS_dom"/>
</dbReference>
<keyword evidence="4" id="KW-0804">Transcription</keyword>
<comment type="caution">
    <text evidence="9">The sequence shown here is derived from an EMBL/GenBank/DDBJ whole genome shotgun (WGS) entry which is preliminary data.</text>
</comment>
<feature type="region of interest" description="Disordered" evidence="7">
    <location>
        <begin position="31"/>
        <end position="55"/>
    </location>
</feature>
<comment type="subcellular location">
    <subcellularLocation>
        <location evidence="1">Nucleus</location>
    </subcellularLocation>
</comment>
<evidence type="ECO:0000256" key="2">
    <source>
        <dbReference type="ARBA" id="ARBA00008421"/>
    </source>
</evidence>
<evidence type="ECO:0000313" key="10">
    <source>
        <dbReference type="Proteomes" id="UP000284706"/>
    </source>
</evidence>
<feature type="region of interest" description="Disordered" evidence="7">
    <location>
        <begin position="150"/>
        <end position="181"/>
    </location>
</feature>
<proteinExistence type="inferred from homology"/>
<dbReference type="GO" id="GO:0000978">
    <property type="term" value="F:RNA polymerase II cis-regulatory region sequence-specific DNA binding"/>
    <property type="evidence" value="ECO:0007669"/>
    <property type="project" value="TreeGrafter"/>
</dbReference>
<feature type="region of interest" description="Disordered" evidence="7">
    <location>
        <begin position="1"/>
        <end position="20"/>
    </location>
</feature>
<keyword evidence="3" id="KW-0805">Transcription regulation</keyword>
<dbReference type="Gene3D" id="6.10.20.40">
    <property type="entry name" value="TEA/ATTS domain"/>
    <property type="match status" value="1"/>
</dbReference>
<dbReference type="InParanoid" id="A0A409XWU3"/>
<feature type="domain" description="TEA" evidence="8">
    <location>
        <begin position="61"/>
        <end position="137"/>
    </location>
</feature>
<dbReference type="STRING" id="231916.A0A409XWU3"/>
<keyword evidence="5" id="KW-0539">Nucleus</keyword>
<feature type="compositionally biased region" description="Basic and acidic residues" evidence="7">
    <location>
        <begin position="39"/>
        <end position="48"/>
    </location>
</feature>
<sequence length="492" mass="54121">MSANDWPSGGSPLLDPPVQANGFTMISTTVDDLSYTPSEEQKSRDAEQLKATGRRSYKTLKGKAEAVWPPALEAALLQALELYHPSKVGSRSDKAAGRFPMRNRFISDYIFEITKKRRTPKQVGSRLQQLRDTCKKEKILDLISHRGTSVAMSTSSRSEYTPDITPDVSPSPPPPTPSPIPPVFESSIHVKISLQSELWPSPTPRINLAYNDSALPQTIQLSPLATQPSQRSGRLIQGKSSSALLPFLSGHIELPSPFQLLPQSKFMVYLAGSSAPIHVEMAPLICLSSPMQSTAWLYSTELVPSFWNQLGSDHDLEHYIIVQTLRTLKSDTGNPSRVISLIYKFSSTTGSHAGVQRRFSDDSSYCPAYDYSCQPALPSPNAATNVLYSQWQPAENEGLGSYDVQPIASHYHVEPSFGTALSTGNPVPSTFTYPQQRCSVPMSRDVSTKYDTHGTCSQPALGSYYLPSSNSNYPIDYSNQAFYLQNSGYSFS</sequence>
<evidence type="ECO:0000256" key="1">
    <source>
        <dbReference type="ARBA" id="ARBA00004123"/>
    </source>
</evidence>
<protein>
    <recommendedName>
        <fullName evidence="8">TEA domain-containing protein</fullName>
    </recommendedName>
</protein>
<dbReference type="InterPro" id="IPR038096">
    <property type="entry name" value="TEA/ATTS_sf"/>
</dbReference>
<dbReference type="Proteomes" id="UP000284706">
    <property type="component" value="Unassembled WGS sequence"/>
</dbReference>
<dbReference type="AlphaFoldDB" id="A0A409XWU3"/>
<dbReference type="InterPro" id="IPR050937">
    <property type="entry name" value="TEC1_TEAD_TF"/>
</dbReference>
<dbReference type="PANTHER" id="PTHR11834">
    <property type="entry name" value="TRANSCRIPTIONAL ENHANCER FACTOR TEF RELATED"/>
    <property type="match status" value="1"/>
</dbReference>
<comment type="similarity">
    <text evidence="2">Belongs to the TEC1 family.</text>
</comment>
<reference evidence="9 10" key="1">
    <citation type="journal article" date="2018" name="Evol. Lett.">
        <title>Horizontal gene cluster transfer increased hallucinogenic mushroom diversity.</title>
        <authorList>
            <person name="Reynolds H.T."/>
            <person name="Vijayakumar V."/>
            <person name="Gluck-Thaler E."/>
            <person name="Korotkin H.B."/>
            <person name="Matheny P.B."/>
            <person name="Slot J.C."/>
        </authorList>
    </citation>
    <scope>NUCLEOTIDE SEQUENCE [LARGE SCALE GENOMIC DNA]</scope>
    <source>
        <strain evidence="9 10">SRW20</strain>
    </source>
</reference>
<evidence type="ECO:0000259" key="8">
    <source>
        <dbReference type="PROSITE" id="PS51088"/>
    </source>
</evidence>
<dbReference type="GO" id="GO:0000981">
    <property type="term" value="F:DNA-binding transcription factor activity, RNA polymerase II-specific"/>
    <property type="evidence" value="ECO:0007669"/>
    <property type="project" value="TreeGrafter"/>
</dbReference>
<dbReference type="PROSITE" id="PS51088">
    <property type="entry name" value="TEA_2"/>
    <property type="match status" value="1"/>
</dbReference>
<feature type="compositionally biased region" description="Polar residues" evidence="7">
    <location>
        <begin position="150"/>
        <end position="159"/>
    </location>
</feature>
<organism evidence="9 10">
    <name type="scientific">Gymnopilus dilepis</name>
    <dbReference type="NCBI Taxonomy" id="231916"/>
    <lineage>
        <taxon>Eukaryota</taxon>
        <taxon>Fungi</taxon>
        <taxon>Dikarya</taxon>
        <taxon>Basidiomycota</taxon>
        <taxon>Agaricomycotina</taxon>
        <taxon>Agaricomycetes</taxon>
        <taxon>Agaricomycetidae</taxon>
        <taxon>Agaricales</taxon>
        <taxon>Agaricineae</taxon>
        <taxon>Hymenogastraceae</taxon>
        <taxon>Gymnopilus</taxon>
    </lineage>
</organism>
<evidence type="ECO:0000256" key="5">
    <source>
        <dbReference type="ARBA" id="ARBA00023242"/>
    </source>
</evidence>
<evidence type="ECO:0000256" key="4">
    <source>
        <dbReference type="ARBA" id="ARBA00023163"/>
    </source>
</evidence>
<dbReference type="SMART" id="SM00426">
    <property type="entry name" value="TEA"/>
    <property type="match status" value="1"/>
</dbReference>
<dbReference type="OrthoDB" id="10006572at2759"/>
<evidence type="ECO:0000256" key="3">
    <source>
        <dbReference type="ARBA" id="ARBA00023015"/>
    </source>
</evidence>